<proteinExistence type="predicted"/>
<keyword evidence="2" id="KW-0326">Glycosidase</keyword>
<organism evidence="4 5">
    <name type="scientific">Thermosipho melanesiensis</name>
    <dbReference type="NCBI Taxonomy" id="46541"/>
    <lineage>
        <taxon>Bacteria</taxon>
        <taxon>Thermotogati</taxon>
        <taxon>Thermotogota</taxon>
        <taxon>Thermotogae</taxon>
        <taxon>Thermotogales</taxon>
        <taxon>Fervidobacteriaceae</taxon>
        <taxon>Thermosipho</taxon>
    </lineage>
</organism>
<dbReference type="CDD" id="cd14791">
    <property type="entry name" value="GH36"/>
    <property type="match status" value="1"/>
</dbReference>
<dbReference type="Gene3D" id="3.20.20.70">
    <property type="entry name" value="Aldolase class I"/>
    <property type="match status" value="1"/>
</dbReference>
<evidence type="ECO:0000259" key="3">
    <source>
        <dbReference type="Pfam" id="PF22676"/>
    </source>
</evidence>
<dbReference type="EMBL" id="CP007389">
    <property type="protein sequence ID" value="APT73467.1"/>
    <property type="molecule type" value="Genomic_DNA"/>
</dbReference>
<gene>
    <name evidence="4" type="ORF">BW47_02305</name>
</gene>
<evidence type="ECO:0000256" key="1">
    <source>
        <dbReference type="ARBA" id="ARBA00022801"/>
    </source>
</evidence>
<evidence type="ECO:0000256" key="2">
    <source>
        <dbReference type="ARBA" id="ARBA00023295"/>
    </source>
</evidence>
<dbReference type="InterPro" id="IPR050985">
    <property type="entry name" value="Alpha-glycosidase_related"/>
</dbReference>
<keyword evidence="1" id="KW-0378">Hydrolase</keyword>
<dbReference type="InterPro" id="IPR017853">
    <property type="entry name" value="GH"/>
</dbReference>
<keyword evidence="5" id="KW-1185">Reference proteome</keyword>
<dbReference type="InterPro" id="IPR013785">
    <property type="entry name" value="Aldolase_TIM"/>
</dbReference>
<accession>A0ABN4UVF6</accession>
<dbReference type="PANTHER" id="PTHR43053">
    <property type="entry name" value="GLYCOSIDASE FAMILY 31"/>
    <property type="match status" value="1"/>
</dbReference>
<dbReference type="InterPro" id="IPR011013">
    <property type="entry name" value="Gal_mutarotase_sf_dom"/>
</dbReference>
<reference evidence="4 5" key="1">
    <citation type="submission" date="2014-02" db="EMBL/GenBank/DDBJ databases">
        <title>Diversity of Thermotogales isolates from hydrothermal vents.</title>
        <authorList>
            <person name="Haverkamp T.H.A."/>
            <person name="Lossouarn J."/>
            <person name="Geslin C."/>
            <person name="Nesbo C.L."/>
        </authorList>
    </citation>
    <scope>NUCLEOTIDE SEQUENCE [LARGE SCALE GENOMIC DNA]</scope>
    <source>
        <strain evidence="4 5">431</strain>
    </source>
</reference>
<dbReference type="InterPro" id="IPR055092">
    <property type="entry name" value="GalA_N"/>
</dbReference>
<name>A0ABN4UVF6_9BACT</name>
<dbReference type="SUPFAM" id="SSF74650">
    <property type="entry name" value="Galactose mutarotase-like"/>
    <property type="match status" value="1"/>
</dbReference>
<dbReference type="Pfam" id="PF02065">
    <property type="entry name" value="Melibiase"/>
    <property type="match status" value="1"/>
</dbReference>
<dbReference type="SUPFAM" id="SSF51445">
    <property type="entry name" value="(Trans)glycosidases"/>
    <property type="match status" value="1"/>
</dbReference>
<dbReference type="RefSeq" id="WP_012056652.1">
    <property type="nucleotide sequence ID" value="NZ_CP007389.1"/>
</dbReference>
<sequence>MKIFGNNFDGEYIEIANNKYTLKLKIENIPEGYIIRGKIKGKLRNIKLFEDNSDEELFINNWQSWGPAKKICLSKYEYNVPEKWKKTAKYSIHPIPKYLENNVISDYFIAKRNKVYGFLTSKTAHPFFKVKNDKIVAILEYFGKYTDKYIDIEPLIILENENIEKLLEIYADYVTFENKPRFSKQNPVGWSSWYYYFEKLTWNDVLKNLELSKEYNYEIFQLDDSWQKDIGDWIPKSSYPNLEEITKKISEYGYIPGLWLAPFSVSETSTIYSNHKDWLVKDESGKPKVAYINWNKNIYALDTTHPDVQEHLRKTFFNFMKVGFHYFKIDFLFAGAIPGKRHLDVTPIEAYIMGMKIIRKTTKNNFILGCGAPLLPSVGYVDGMRISADTAPFYDSQKLDFLYPNAFYALRNVITRYFVNGKWWWNDPDCLLLRLENTNLSENVIEMYSYVSGVLNNMIIQSDNLSKNIRKSIFSNTLKLRGGIPHVKGFMDENLIFEINSFGTTSGNIKMLVDLKKEKFEMEKDEDYPHLKKETVVRKDDMRLFHYYKENDKDA</sequence>
<dbReference type="Pfam" id="PF22676">
    <property type="entry name" value="GalA_N"/>
    <property type="match status" value="1"/>
</dbReference>
<dbReference type="PANTHER" id="PTHR43053:SF3">
    <property type="entry name" value="ALPHA-GALACTOSIDASE C-RELATED"/>
    <property type="match status" value="1"/>
</dbReference>
<dbReference type="Proteomes" id="UP000185490">
    <property type="component" value="Chromosome"/>
</dbReference>
<evidence type="ECO:0000313" key="4">
    <source>
        <dbReference type="EMBL" id="APT73467.1"/>
    </source>
</evidence>
<feature type="domain" description="Alpha-galactosidase N-terminal" evidence="3">
    <location>
        <begin position="26"/>
        <end position="159"/>
    </location>
</feature>
<dbReference type="Gene3D" id="2.60.40.2760">
    <property type="match status" value="1"/>
</dbReference>
<evidence type="ECO:0000313" key="5">
    <source>
        <dbReference type="Proteomes" id="UP000185490"/>
    </source>
</evidence>
<dbReference type="InterPro" id="IPR002252">
    <property type="entry name" value="Glyco_hydro_36"/>
</dbReference>
<protein>
    <submittedName>
        <fullName evidence="4">Alpha-galactosidase</fullName>
    </submittedName>
</protein>